<feature type="compositionally biased region" description="Polar residues" evidence="5">
    <location>
        <begin position="545"/>
        <end position="558"/>
    </location>
</feature>
<dbReference type="InterPro" id="IPR006762">
    <property type="entry name" value="Gtr1_RagA"/>
</dbReference>
<dbReference type="EMBL" id="REGN01000479">
    <property type="protein sequence ID" value="RNA41607.1"/>
    <property type="molecule type" value="Genomic_DNA"/>
</dbReference>
<dbReference type="GO" id="GO:0003924">
    <property type="term" value="F:GTPase activity"/>
    <property type="evidence" value="ECO:0007669"/>
    <property type="project" value="TreeGrafter"/>
</dbReference>
<evidence type="ECO:0000313" key="6">
    <source>
        <dbReference type="EMBL" id="RNA41607.1"/>
    </source>
</evidence>
<dbReference type="OrthoDB" id="47801at2759"/>
<dbReference type="GO" id="GO:1904263">
    <property type="term" value="P:positive regulation of TORC1 signaling"/>
    <property type="evidence" value="ECO:0007669"/>
    <property type="project" value="TreeGrafter"/>
</dbReference>
<dbReference type="PANTHER" id="PTHR11259:SF1">
    <property type="entry name" value="RAS-RELATED GTP-BINDING PROTEIN"/>
    <property type="match status" value="1"/>
</dbReference>
<dbReference type="GO" id="GO:1990131">
    <property type="term" value="C:Gtr1-Gtr2 GTPase complex"/>
    <property type="evidence" value="ECO:0007669"/>
    <property type="project" value="TreeGrafter"/>
</dbReference>
<organism evidence="6 7">
    <name type="scientific">Brachionus plicatilis</name>
    <name type="common">Marine rotifer</name>
    <name type="synonym">Brachionus muelleri</name>
    <dbReference type="NCBI Taxonomy" id="10195"/>
    <lineage>
        <taxon>Eukaryota</taxon>
        <taxon>Metazoa</taxon>
        <taxon>Spiralia</taxon>
        <taxon>Gnathifera</taxon>
        <taxon>Rotifera</taxon>
        <taxon>Eurotatoria</taxon>
        <taxon>Monogononta</taxon>
        <taxon>Pseudotrocha</taxon>
        <taxon>Ploima</taxon>
        <taxon>Brachionidae</taxon>
        <taxon>Brachionus</taxon>
    </lineage>
</organism>
<dbReference type="GO" id="GO:0005634">
    <property type="term" value="C:nucleus"/>
    <property type="evidence" value="ECO:0007669"/>
    <property type="project" value="TreeGrafter"/>
</dbReference>
<dbReference type="Gene3D" id="2.60.120.200">
    <property type="match status" value="1"/>
</dbReference>
<comment type="caution">
    <text evidence="6">The sequence shown here is derived from an EMBL/GenBank/DDBJ whole genome shotgun (WGS) entry which is preliminary data.</text>
</comment>
<accession>A0A3M7T0X8</accession>
<evidence type="ECO:0000256" key="4">
    <source>
        <dbReference type="ARBA" id="ARBA00049117"/>
    </source>
</evidence>
<dbReference type="SUPFAM" id="SSF49899">
    <property type="entry name" value="Concanavalin A-like lectins/glucanases"/>
    <property type="match status" value="1"/>
</dbReference>
<comment type="similarity">
    <text evidence="1">Belongs to the GTR/RAG GTP-binding protein family.</text>
</comment>
<dbReference type="GO" id="GO:0009267">
    <property type="term" value="P:cellular response to starvation"/>
    <property type="evidence" value="ECO:0007669"/>
    <property type="project" value="TreeGrafter"/>
</dbReference>
<comment type="catalytic activity">
    <reaction evidence="4">
        <text>GTP + H2O = GDP + phosphate + H(+)</text>
        <dbReference type="Rhea" id="RHEA:19669"/>
        <dbReference type="ChEBI" id="CHEBI:15377"/>
        <dbReference type="ChEBI" id="CHEBI:15378"/>
        <dbReference type="ChEBI" id="CHEBI:37565"/>
        <dbReference type="ChEBI" id="CHEBI:43474"/>
        <dbReference type="ChEBI" id="CHEBI:58189"/>
    </reaction>
    <physiologicalReaction direction="left-to-right" evidence="4">
        <dbReference type="Rhea" id="RHEA:19670"/>
    </physiologicalReaction>
</comment>
<keyword evidence="3" id="KW-0342">GTP-binding</keyword>
<dbReference type="GO" id="GO:0005764">
    <property type="term" value="C:lysosome"/>
    <property type="evidence" value="ECO:0007669"/>
    <property type="project" value="TreeGrafter"/>
</dbReference>
<evidence type="ECO:0000313" key="7">
    <source>
        <dbReference type="Proteomes" id="UP000276133"/>
    </source>
</evidence>
<dbReference type="Gene3D" id="3.40.50.300">
    <property type="entry name" value="P-loop containing nucleotide triphosphate hydrolases"/>
    <property type="match status" value="1"/>
</dbReference>
<keyword evidence="7" id="KW-1185">Reference proteome</keyword>
<feature type="region of interest" description="Disordered" evidence="5">
    <location>
        <begin position="534"/>
        <end position="558"/>
    </location>
</feature>
<dbReference type="GO" id="GO:0010507">
    <property type="term" value="P:negative regulation of autophagy"/>
    <property type="evidence" value="ECO:0007669"/>
    <property type="project" value="TreeGrafter"/>
</dbReference>
<evidence type="ECO:0000256" key="5">
    <source>
        <dbReference type="SAM" id="MobiDB-lite"/>
    </source>
</evidence>
<reference evidence="6 7" key="1">
    <citation type="journal article" date="2018" name="Sci. Rep.">
        <title>Genomic signatures of local adaptation to the degree of environmental predictability in rotifers.</title>
        <authorList>
            <person name="Franch-Gras L."/>
            <person name="Hahn C."/>
            <person name="Garcia-Roger E.M."/>
            <person name="Carmona M.J."/>
            <person name="Serra M."/>
            <person name="Gomez A."/>
        </authorList>
    </citation>
    <scope>NUCLEOTIDE SEQUENCE [LARGE SCALE GENOMIC DNA]</scope>
    <source>
        <strain evidence="6">HYR1</strain>
    </source>
</reference>
<evidence type="ECO:0000256" key="2">
    <source>
        <dbReference type="ARBA" id="ARBA00022741"/>
    </source>
</evidence>
<evidence type="ECO:0000256" key="1">
    <source>
        <dbReference type="ARBA" id="ARBA00007756"/>
    </source>
</evidence>
<dbReference type="STRING" id="10195.A0A3M7T0X8"/>
<dbReference type="InterPro" id="IPR027417">
    <property type="entry name" value="P-loop_NTPase"/>
</dbReference>
<feature type="non-terminal residue" evidence="6">
    <location>
        <position position="1"/>
    </location>
</feature>
<dbReference type="InterPro" id="IPR013320">
    <property type="entry name" value="ConA-like_dom_sf"/>
</dbReference>
<protein>
    <submittedName>
        <fullName evidence="6">Baculoviral IAP repeat-containing 6-like isoform X15</fullName>
    </submittedName>
</protein>
<sequence>LQIDYQLSISQQIKRIINIRNLVDTFPETSTDNHKIYDIYDGKINQKSISSSSGSSVEKNGVKQQNSLYILPDYYSIITNSFCRQTNADAGLDKTILSSIFSMSQMQHMIIHRMEPMSMHFVILDFGLAVCLSDIQIGSCADIDSRRLCLSTDISSQAIVLNDLQPPPICRYLKLIFVAHSSNIVKARIPLGHYFGHPYIFSSGSTIEPGLEAALPTRTHKQIMAYLSYLEKLYEDSKCHYSISTNKLKEMLEQTLYPADNIGHLKMMQFSDCQNSEQIQKIKDQYAECVEYQLKLNLNFELIKKLNTNINWQTNEHKTMCPQPMCHQDQLRVSNLMLIKTILNLCHDNNNTSSLRVKLSKKDALNMFNSLCVNACLDKECSWLLIKLCDGQECHHLFNSLFDLVEQMLQGLDQHQPVEVTCLEWILLFISRLLSVTVESREMNNRWEFLENVHSSSRSKNSGAHMRQKTKLKKKFFQSNNTPLINLNEIFEQQDLGQLIRLNVSSEFNHGSVCWGSPWSQHALLSLLQDVMESERPEPAPPLATPNNSQTKSAQPTQSLRMIEELDEAAPDRKTSATSMADALKLTGNMAQNFSQIADKLEATAIAGDLIKMTGPPIKFDVPMQYLPFIHIFNKTEIIENWFLTNDLFVFDRGFRDSLEFCYFGLINYWPIENGETRDLVASKDLFDSNNASFTQDRFGFDNSSLFFNNGYINAPSGIYFETEFTVIAWVKLKNYLEWQRLFDFGNGRKKDNVCLSLSKSNSEPNVSIAIFNRNNHVSLATIFLNLNEWHQLGFKLKEETYFIEMRKKVLLMGKSGSGKTSMRSIIFANYIARDTKRLGATSK</sequence>
<keyword evidence="2" id="KW-0547">Nucleotide-binding</keyword>
<dbReference type="PANTHER" id="PTHR11259">
    <property type="entry name" value="RAS-RELATED GTP BINDING RAG/GTR YEAST"/>
    <property type="match status" value="1"/>
</dbReference>
<dbReference type="AlphaFoldDB" id="A0A3M7T0X8"/>
<dbReference type="GO" id="GO:0005525">
    <property type="term" value="F:GTP binding"/>
    <property type="evidence" value="ECO:0007669"/>
    <property type="project" value="UniProtKB-KW"/>
</dbReference>
<dbReference type="Proteomes" id="UP000276133">
    <property type="component" value="Unassembled WGS sequence"/>
</dbReference>
<gene>
    <name evidence="6" type="ORF">BpHYR1_003905</name>
</gene>
<name>A0A3M7T0X8_BRAPC</name>
<evidence type="ECO:0000256" key="3">
    <source>
        <dbReference type="ARBA" id="ARBA00023134"/>
    </source>
</evidence>
<dbReference type="Pfam" id="PF04670">
    <property type="entry name" value="Gtr1_RagA"/>
    <property type="match status" value="1"/>
</dbReference>
<proteinExistence type="inferred from homology"/>